<dbReference type="SUPFAM" id="SSF53187">
    <property type="entry name" value="Zn-dependent exopeptidases"/>
    <property type="match status" value="1"/>
</dbReference>
<dbReference type="Pfam" id="PF05013">
    <property type="entry name" value="FGase"/>
    <property type="match status" value="1"/>
</dbReference>
<accession>A0A9J6P9D0</accession>
<dbReference type="InterPro" id="IPR007709">
    <property type="entry name" value="N-FG_amidohydro"/>
</dbReference>
<dbReference type="Proteomes" id="UP001055804">
    <property type="component" value="Unassembled WGS sequence"/>
</dbReference>
<keyword evidence="3" id="KW-1185">Reference proteome</keyword>
<comment type="caution">
    <text evidence="2">The sequence shown here is derived from an EMBL/GenBank/DDBJ whole genome shotgun (WGS) entry which is preliminary data.</text>
</comment>
<proteinExistence type="predicted"/>
<protein>
    <submittedName>
        <fullName evidence="2">N-formylglutamate amidohydrolase</fullName>
    </submittedName>
</protein>
<feature type="region of interest" description="Disordered" evidence="1">
    <location>
        <begin position="1"/>
        <end position="32"/>
    </location>
</feature>
<organism evidence="2 3">
    <name type="scientific">Futiania mangrovi</name>
    <dbReference type="NCBI Taxonomy" id="2959716"/>
    <lineage>
        <taxon>Bacteria</taxon>
        <taxon>Pseudomonadati</taxon>
        <taxon>Pseudomonadota</taxon>
        <taxon>Alphaproteobacteria</taxon>
        <taxon>Futianiales</taxon>
        <taxon>Futianiaceae</taxon>
        <taxon>Futiania</taxon>
    </lineage>
</organism>
<dbReference type="RefSeq" id="WP_269330799.1">
    <property type="nucleotide sequence ID" value="NZ_JAMZFT010000001.1"/>
</dbReference>
<evidence type="ECO:0000313" key="2">
    <source>
        <dbReference type="EMBL" id="MCP1334833.1"/>
    </source>
</evidence>
<evidence type="ECO:0000256" key="1">
    <source>
        <dbReference type="SAM" id="MobiDB-lite"/>
    </source>
</evidence>
<sequence length="312" mass="34001">MTSLHNPGHEAAAEADTASQDRPRTSPDGGVRPAVEVLHPAAQTVPIVLSSPHSGDVYPSEFLAASDLDPLALRTSEDAFVDDLFSGGLALGMPMVRATFPRAYLDVNREAYELDPTMFADPLPAHVNTRSPRVASGLGTIARRVGGGRAIYRRKLRFDEAEARIVRCYRPYHAKLSRLLAETRDRFGAAVLIDCHSMPSVGGFSDLDAGEARPDIILGDRHGTACAPDLIARAEAAFRSLGLSVVRNRPYAGGFNTQNYGRPGERVHAFQIEVRRDLYMDEARIVPNSGYDGLKTRLGQFLHLMTEALARP</sequence>
<dbReference type="EMBL" id="JAMZFT010000001">
    <property type="protein sequence ID" value="MCP1334833.1"/>
    <property type="molecule type" value="Genomic_DNA"/>
</dbReference>
<evidence type="ECO:0000313" key="3">
    <source>
        <dbReference type="Proteomes" id="UP001055804"/>
    </source>
</evidence>
<dbReference type="Gene3D" id="3.40.630.40">
    <property type="entry name" value="Zn-dependent exopeptidases"/>
    <property type="match status" value="1"/>
</dbReference>
<name>A0A9J6P9D0_9PROT</name>
<reference evidence="2" key="1">
    <citation type="submission" date="2022-06" db="EMBL/GenBank/DDBJ databases">
        <title>Isolation and Genomics of Futiania mangrovii gen. nov., sp. nov., a Rare and Metabolically-versatile member in the Class Alphaproteobacteria.</title>
        <authorList>
            <person name="Liu L."/>
            <person name="Huang W.-C."/>
            <person name="Pan J."/>
            <person name="Li J."/>
            <person name="Huang Y."/>
            <person name="Du H."/>
            <person name="Liu Y."/>
            <person name="Li M."/>
        </authorList>
    </citation>
    <scope>NUCLEOTIDE SEQUENCE</scope>
    <source>
        <strain evidence="2">FT118</strain>
    </source>
</reference>
<gene>
    <name evidence="2" type="ORF">NJQ99_00240</name>
</gene>
<dbReference type="AlphaFoldDB" id="A0A9J6P9D0"/>